<evidence type="ECO:0000256" key="1">
    <source>
        <dbReference type="ARBA" id="ARBA00025733"/>
    </source>
</evidence>
<comment type="subunit">
    <text evidence="2">Interacts with HSP90 in an ATP-dependent manner.</text>
</comment>
<keyword evidence="2" id="KW-0963">Cytoplasm</keyword>
<dbReference type="SUPFAM" id="SSF49764">
    <property type="entry name" value="HSP20-like chaperones"/>
    <property type="match status" value="1"/>
</dbReference>
<sequence length="177" mass="20460">MSRHPTVKWAQRSDKVYLTIELPEAKDVKLKLEPEGMFNFSATKDGNTYEIDIELFDKINIEESKSSIGVRSIVCSIMKAEKKWWGRLLKQEGKPPAFLKVDWDRWIDEDDENEKSEADFDDMDFSDLGMGGNDFDMDEFKDEEGEATENEDKEEAAAEKENKEEQSLTEDVEETKA</sequence>
<comment type="caution">
    <text evidence="5">The sequence shown here is derived from an EMBL/GenBank/DDBJ whole genome shotgun (WGS) entry which is preliminary data.</text>
</comment>
<organism evidence="5 6">
    <name type="scientific">Acorus calamus</name>
    <name type="common">Sweet flag</name>
    <dbReference type="NCBI Taxonomy" id="4465"/>
    <lineage>
        <taxon>Eukaryota</taxon>
        <taxon>Viridiplantae</taxon>
        <taxon>Streptophyta</taxon>
        <taxon>Embryophyta</taxon>
        <taxon>Tracheophyta</taxon>
        <taxon>Spermatophyta</taxon>
        <taxon>Magnoliopsida</taxon>
        <taxon>Liliopsida</taxon>
        <taxon>Acoraceae</taxon>
        <taxon>Acorus</taxon>
    </lineage>
</organism>
<evidence type="ECO:0000256" key="3">
    <source>
        <dbReference type="SAM" id="MobiDB-lite"/>
    </source>
</evidence>
<comment type="function">
    <text evidence="2">Acts as a co-chaperone for HSP90.</text>
</comment>
<dbReference type="Pfam" id="PF04969">
    <property type="entry name" value="CS"/>
    <property type="match status" value="1"/>
</dbReference>
<dbReference type="GO" id="GO:0051879">
    <property type="term" value="F:Hsp90 protein binding"/>
    <property type="evidence" value="ECO:0007669"/>
    <property type="project" value="UniProtKB-UniRule"/>
</dbReference>
<comment type="similarity">
    <text evidence="1 2">Belongs to the p23/wos2 family.</text>
</comment>
<feature type="compositionally biased region" description="Acidic residues" evidence="3">
    <location>
        <begin position="111"/>
        <end position="125"/>
    </location>
</feature>
<keyword evidence="6" id="KW-1185">Reference proteome</keyword>
<name>A0AAV9CZ48_ACOCL</name>
<dbReference type="CDD" id="cd06465">
    <property type="entry name" value="p23_hB-ind1_like"/>
    <property type="match status" value="1"/>
</dbReference>
<dbReference type="EMBL" id="JAUJYO010000017">
    <property type="protein sequence ID" value="KAK1293739.1"/>
    <property type="molecule type" value="Genomic_DNA"/>
</dbReference>
<keyword evidence="2" id="KW-0143">Chaperone</keyword>
<protein>
    <recommendedName>
        <fullName evidence="2">Co-chaperone protein p23</fullName>
    </recommendedName>
</protein>
<dbReference type="Gene3D" id="2.60.40.790">
    <property type="match status" value="1"/>
</dbReference>
<reference evidence="5" key="1">
    <citation type="journal article" date="2023" name="Nat. Commun.">
        <title>Diploid and tetraploid genomes of Acorus and the evolution of monocots.</title>
        <authorList>
            <person name="Ma L."/>
            <person name="Liu K.W."/>
            <person name="Li Z."/>
            <person name="Hsiao Y.Y."/>
            <person name="Qi Y."/>
            <person name="Fu T."/>
            <person name="Tang G.D."/>
            <person name="Zhang D."/>
            <person name="Sun W.H."/>
            <person name="Liu D.K."/>
            <person name="Li Y."/>
            <person name="Chen G.Z."/>
            <person name="Liu X.D."/>
            <person name="Liao X.Y."/>
            <person name="Jiang Y.T."/>
            <person name="Yu X."/>
            <person name="Hao Y."/>
            <person name="Huang J."/>
            <person name="Zhao X.W."/>
            <person name="Ke S."/>
            <person name="Chen Y.Y."/>
            <person name="Wu W.L."/>
            <person name="Hsu J.L."/>
            <person name="Lin Y.F."/>
            <person name="Huang M.D."/>
            <person name="Li C.Y."/>
            <person name="Huang L."/>
            <person name="Wang Z.W."/>
            <person name="Zhao X."/>
            <person name="Zhong W.Y."/>
            <person name="Peng D.H."/>
            <person name="Ahmad S."/>
            <person name="Lan S."/>
            <person name="Zhang J.S."/>
            <person name="Tsai W.C."/>
            <person name="Van de Peer Y."/>
            <person name="Liu Z.J."/>
        </authorList>
    </citation>
    <scope>NUCLEOTIDE SEQUENCE</scope>
    <source>
        <strain evidence="5">CP</strain>
    </source>
</reference>
<dbReference type="GO" id="GO:0006457">
    <property type="term" value="P:protein folding"/>
    <property type="evidence" value="ECO:0007669"/>
    <property type="project" value="TreeGrafter"/>
</dbReference>
<proteinExistence type="inferred from homology"/>
<feature type="domain" description="CS" evidence="4">
    <location>
        <begin position="2"/>
        <end position="89"/>
    </location>
</feature>
<dbReference type="InterPro" id="IPR008978">
    <property type="entry name" value="HSP20-like_chaperone"/>
</dbReference>
<dbReference type="Proteomes" id="UP001180020">
    <property type="component" value="Unassembled WGS sequence"/>
</dbReference>
<dbReference type="GO" id="GO:0051131">
    <property type="term" value="P:chaperone-mediated protein complex assembly"/>
    <property type="evidence" value="ECO:0007669"/>
    <property type="project" value="TreeGrafter"/>
</dbReference>
<evidence type="ECO:0000256" key="2">
    <source>
        <dbReference type="RuleBase" id="RU369032"/>
    </source>
</evidence>
<evidence type="ECO:0000259" key="4">
    <source>
        <dbReference type="PROSITE" id="PS51203"/>
    </source>
</evidence>
<dbReference type="GO" id="GO:0005634">
    <property type="term" value="C:nucleus"/>
    <property type="evidence" value="ECO:0007669"/>
    <property type="project" value="UniProtKB-SubCell"/>
</dbReference>
<evidence type="ECO:0000313" key="6">
    <source>
        <dbReference type="Proteomes" id="UP001180020"/>
    </source>
</evidence>
<accession>A0AAV9CZ48</accession>
<evidence type="ECO:0000313" key="5">
    <source>
        <dbReference type="EMBL" id="KAK1293739.1"/>
    </source>
</evidence>
<feature type="compositionally biased region" description="Acidic residues" evidence="3">
    <location>
        <begin position="167"/>
        <end position="177"/>
    </location>
</feature>
<dbReference type="GO" id="GO:0005829">
    <property type="term" value="C:cytosol"/>
    <property type="evidence" value="ECO:0007669"/>
    <property type="project" value="TreeGrafter"/>
</dbReference>
<dbReference type="InterPro" id="IPR007052">
    <property type="entry name" value="CS_dom"/>
</dbReference>
<dbReference type="FunFam" id="2.60.40.790:FF:000013">
    <property type="entry name" value="Very-long-chain (3R)-3-hydroxyacyl-CoA dehydratase"/>
    <property type="match status" value="1"/>
</dbReference>
<comment type="subcellular location">
    <subcellularLocation>
        <location evidence="2">Cytoplasm</location>
    </subcellularLocation>
    <subcellularLocation>
        <location evidence="2">Nucleus</location>
    </subcellularLocation>
</comment>
<feature type="region of interest" description="Disordered" evidence="3">
    <location>
        <begin position="111"/>
        <end position="177"/>
    </location>
</feature>
<dbReference type="PANTHER" id="PTHR22932">
    <property type="entry name" value="TELOMERASE-BINDING PROTEIN P23 HSP90 CO-CHAPERONE"/>
    <property type="match status" value="1"/>
</dbReference>
<gene>
    <name evidence="5" type="ORF">QJS10_CPB17g01642</name>
</gene>
<keyword evidence="2" id="KW-0539">Nucleus</keyword>
<dbReference type="GO" id="GO:0051087">
    <property type="term" value="F:protein-folding chaperone binding"/>
    <property type="evidence" value="ECO:0007669"/>
    <property type="project" value="TreeGrafter"/>
</dbReference>
<dbReference type="GO" id="GO:0101031">
    <property type="term" value="C:protein folding chaperone complex"/>
    <property type="evidence" value="ECO:0007669"/>
    <property type="project" value="UniProtKB-ARBA"/>
</dbReference>
<dbReference type="AlphaFoldDB" id="A0AAV9CZ48"/>
<dbReference type="PROSITE" id="PS51203">
    <property type="entry name" value="CS"/>
    <property type="match status" value="1"/>
</dbReference>
<dbReference type="InterPro" id="IPR045250">
    <property type="entry name" value="p23-like"/>
</dbReference>
<dbReference type="PANTHER" id="PTHR22932:SF10">
    <property type="entry name" value="CO-CHAPERONE PROTEIN P23"/>
    <property type="match status" value="1"/>
</dbReference>
<feature type="compositionally biased region" description="Basic and acidic residues" evidence="3">
    <location>
        <begin position="155"/>
        <end position="166"/>
    </location>
</feature>
<reference evidence="5" key="2">
    <citation type="submission" date="2023-06" db="EMBL/GenBank/DDBJ databases">
        <authorList>
            <person name="Ma L."/>
            <person name="Liu K.-W."/>
            <person name="Li Z."/>
            <person name="Hsiao Y.-Y."/>
            <person name="Qi Y."/>
            <person name="Fu T."/>
            <person name="Tang G."/>
            <person name="Zhang D."/>
            <person name="Sun W.-H."/>
            <person name="Liu D.-K."/>
            <person name="Li Y."/>
            <person name="Chen G.-Z."/>
            <person name="Liu X.-D."/>
            <person name="Liao X.-Y."/>
            <person name="Jiang Y.-T."/>
            <person name="Yu X."/>
            <person name="Hao Y."/>
            <person name="Huang J."/>
            <person name="Zhao X.-W."/>
            <person name="Ke S."/>
            <person name="Chen Y.-Y."/>
            <person name="Wu W.-L."/>
            <person name="Hsu J.-L."/>
            <person name="Lin Y.-F."/>
            <person name="Huang M.-D."/>
            <person name="Li C.-Y."/>
            <person name="Huang L."/>
            <person name="Wang Z.-W."/>
            <person name="Zhao X."/>
            <person name="Zhong W.-Y."/>
            <person name="Peng D.-H."/>
            <person name="Ahmad S."/>
            <person name="Lan S."/>
            <person name="Zhang J.-S."/>
            <person name="Tsai W.-C."/>
            <person name="Van De Peer Y."/>
            <person name="Liu Z.-J."/>
        </authorList>
    </citation>
    <scope>NUCLEOTIDE SEQUENCE</scope>
    <source>
        <strain evidence="5">CP</strain>
        <tissue evidence="5">Leaves</tissue>
    </source>
</reference>
<feature type="compositionally biased region" description="Acidic residues" evidence="3">
    <location>
        <begin position="135"/>
        <end position="154"/>
    </location>
</feature>